<dbReference type="STRING" id="1629334.Cva_00806"/>
<dbReference type="EMBL" id="BBVC01000027">
    <property type="protein sequence ID" value="GAO98158.1"/>
    <property type="molecule type" value="Genomic_DNA"/>
</dbReference>
<evidence type="ECO:0000313" key="3">
    <source>
        <dbReference type="Proteomes" id="UP000036771"/>
    </source>
</evidence>
<dbReference type="Proteomes" id="UP000036771">
    <property type="component" value="Unassembled WGS sequence"/>
</dbReference>
<name>A0A0K8MD63_9PROT</name>
<organism evidence="2 3">
    <name type="scientific">Caedimonas varicaedens</name>
    <dbReference type="NCBI Taxonomy" id="1629334"/>
    <lineage>
        <taxon>Bacteria</taxon>
        <taxon>Pseudomonadati</taxon>
        <taxon>Pseudomonadota</taxon>
        <taxon>Alphaproteobacteria</taxon>
        <taxon>Holosporales</taxon>
        <taxon>Caedimonadaceae</taxon>
        <taxon>Caedimonas</taxon>
    </lineage>
</organism>
<comment type="caution">
    <text evidence="2">The sequence shown here is derived from an EMBL/GenBank/DDBJ whole genome shotgun (WGS) entry which is preliminary data.</text>
</comment>
<sequence length="115" mass="12978">MNRDDLSLTETPLLTEQPQSSFNAVEDSEGIDRTLEEEHETRHGFFANLAETLSESTLTHVVSDILEGVQRDQESRQEWVHAYREGLKNLGFSLEDKDNLAFKNACGAFDTTLSC</sequence>
<evidence type="ECO:0000256" key="1">
    <source>
        <dbReference type="SAM" id="MobiDB-lite"/>
    </source>
</evidence>
<accession>A0A0K8MD63</accession>
<evidence type="ECO:0000313" key="2">
    <source>
        <dbReference type="EMBL" id="GAO98158.1"/>
    </source>
</evidence>
<reference evidence="2 3" key="1">
    <citation type="submission" date="2015-03" db="EMBL/GenBank/DDBJ databases">
        <title>Caedibacter varicaedens, whole genome shotgun sequence.</title>
        <authorList>
            <person name="Suzuki H."/>
            <person name="Dapper A.L."/>
            <person name="Gibson A.K."/>
            <person name="Jackson C."/>
            <person name="Lee H."/>
            <person name="Pejaver V.R."/>
            <person name="Doak T."/>
            <person name="Lynch M."/>
        </authorList>
    </citation>
    <scope>NUCLEOTIDE SEQUENCE [LARGE SCALE GENOMIC DNA]</scope>
</reference>
<proteinExistence type="predicted"/>
<feature type="region of interest" description="Disordered" evidence="1">
    <location>
        <begin position="1"/>
        <end position="30"/>
    </location>
</feature>
<protein>
    <submittedName>
        <fullName evidence="2">Uncharacterized protein</fullName>
    </submittedName>
</protein>
<dbReference type="AlphaFoldDB" id="A0A0K8MD63"/>
<keyword evidence="3" id="KW-1185">Reference proteome</keyword>
<gene>
    <name evidence="2" type="ORF">Cva_00806</name>
</gene>
<feature type="compositionally biased region" description="Polar residues" evidence="1">
    <location>
        <begin position="8"/>
        <end position="23"/>
    </location>
</feature>